<dbReference type="Pfam" id="PF00056">
    <property type="entry name" value="Ldh_1_N"/>
    <property type="match status" value="1"/>
</dbReference>
<dbReference type="InterPro" id="IPR001236">
    <property type="entry name" value="Lactate/malate_DH_N"/>
</dbReference>
<evidence type="ECO:0000259" key="12">
    <source>
        <dbReference type="Pfam" id="PF02866"/>
    </source>
</evidence>
<dbReference type="InterPro" id="IPR011304">
    <property type="entry name" value="L-lactate_DH"/>
</dbReference>
<comment type="subunit">
    <text evidence="8">Homotetramer.</text>
</comment>
<dbReference type="OrthoDB" id="9802969at2"/>
<name>A0A5C7FGG9_9BACI</name>
<sequence>MTVNKQPSRVVVIGTGNVGSSYAFSLINQNIADEMVLIDLNKEKTEGDAMDLNHGVPFGAPTKIWAGEYADCKDADIVVITAGANQQPGETRLDLIEKNAKIFKVIVNSVMDSGFDGIFLIATNPVDILSYATWKFSGLPMERVIGSGTILDTARFRFMLGDYFGIDVRNIHGFIMGEHGDTELPVWSQTRIGSEHVSRYMEKYKPDATKEDLDKIFVNVRDAAYHIIERKGATHYAIAMGLARLTRTILRNEHSILTVSTLLNGEYGLDDLYIGVPAIVSRNGVERIVETDLNEKETRQLHHSAQVLKEAMKPVFEVE</sequence>
<feature type="binding site" evidence="8">
    <location>
        <position position="86"/>
    </location>
    <ligand>
        <name>substrate</name>
    </ligand>
</feature>
<feature type="binding site" evidence="8 10">
    <location>
        <position position="39"/>
    </location>
    <ligand>
        <name>NAD(+)</name>
        <dbReference type="ChEBI" id="CHEBI:57540"/>
    </ligand>
</feature>
<comment type="caution">
    <text evidence="8">Lacks conserved residue(s) required for the propagation of feature annotation.</text>
</comment>
<dbReference type="InterPro" id="IPR001557">
    <property type="entry name" value="L-lactate/malate_DH"/>
</dbReference>
<comment type="subcellular location">
    <subcellularLocation>
        <location evidence="8">Cytoplasm</location>
    </subcellularLocation>
</comment>
<comment type="pathway">
    <text evidence="1 8">Fermentation; pyruvate fermentation to lactate; (S)-lactate from pyruvate: step 1/1.</text>
</comment>
<dbReference type="NCBIfam" id="NF000824">
    <property type="entry name" value="PRK00066.1"/>
    <property type="match status" value="1"/>
</dbReference>
<feature type="binding site" evidence="10">
    <location>
        <position position="99"/>
    </location>
    <ligand>
        <name>NAD(+)</name>
        <dbReference type="ChEBI" id="CHEBI:57540"/>
    </ligand>
</feature>
<feature type="domain" description="Lactate/malate dehydrogenase C-terminal" evidence="12">
    <location>
        <begin position="149"/>
        <end position="317"/>
    </location>
</feature>
<comment type="catalytic activity">
    <reaction evidence="7 8">
        <text>(S)-lactate + NAD(+) = pyruvate + NADH + H(+)</text>
        <dbReference type="Rhea" id="RHEA:23444"/>
        <dbReference type="ChEBI" id="CHEBI:15361"/>
        <dbReference type="ChEBI" id="CHEBI:15378"/>
        <dbReference type="ChEBI" id="CHEBI:16651"/>
        <dbReference type="ChEBI" id="CHEBI:57540"/>
        <dbReference type="ChEBI" id="CHEBI:57945"/>
        <dbReference type="EC" id="1.1.1.27"/>
    </reaction>
</comment>
<keyword evidence="14" id="KW-1185">Reference proteome</keyword>
<dbReference type="EMBL" id="CP144914">
    <property type="protein sequence ID" value="WWD81329.1"/>
    <property type="molecule type" value="Genomic_DNA"/>
</dbReference>
<feature type="binding site" evidence="8">
    <location>
        <position position="69"/>
    </location>
    <ligand>
        <name>NAD(+)</name>
        <dbReference type="ChEBI" id="CHEBI:57540"/>
    </ligand>
</feature>
<organism evidence="13 14">
    <name type="scientific">Alkalicoccus halolimnae</name>
    <dbReference type="NCBI Taxonomy" id="1667239"/>
    <lineage>
        <taxon>Bacteria</taxon>
        <taxon>Bacillati</taxon>
        <taxon>Bacillota</taxon>
        <taxon>Bacilli</taxon>
        <taxon>Bacillales</taxon>
        <taxon>Bacillaceae</taxon>
        <taxon>Alkalicoccus</taxon>
    </lineage>
</organism>
<dbReference type="GO" id="GO:0006089">
    <property type="term" value="P:lactate metabolic process"/>
    <property type="evidence" value="ECO:0007669"/>
    <property type="project" value="TreeGrafter"/>
</dbReference>
<protein>
    <recommendedName>
        <fullName evidence="3 8">L-lactate dehydrogenase</fullName>
        <shortName evidence="8">L-LDH</shortName>
        <ecNumber evidence="3 8">1.1.1.27</ecNumber>
    </recommendedName>
</protein>
<dbReference type="Proteomes" id="UP000321816">
    <property type="component" value="Chromosome"/>
</dbReference>
<feature type="domain" description="Lactate/malate dehydrogenase N-terminal" evidence="11">
    <location>
        <begin position="9"/>
        <end position="146"/>
    </location>
</feature>
<dbReference type="GO" id="GO:0005737">
    <property type="term" value="C:cytoplasm"/>
    <property type="evidence" value="ECO:0007669"/>
    <property type="project" value="UniProtKB-SubCell"/>
</dbReference>
<evidence type="ECO:0000256" key="3">
    <source>
        <dbReference type="ARBA" id="ARBA00012967"/>
    </source>
</evidence>
<feature type="binding site" evidence="8">
    <location>
        <begin position="122"/>
        <end position="124"/>
    </location>
    <ligand>
        <name>NAD(+)</name>
        <dbReference type="ChEBI" id="CHEBI:57540"/>
    </ligand>
</feature>
<dbReference type="InterPro" id="IPR022383">
    <property type="entry name" value="Lactate/malate_DH_C"/>
</dbReference>
<evidence type="ECO:0000256" key="4">
    <source>
        <dbReference type="ARBA" id="ARBA00022533"/>
    </source>
</evidence>
<dbReference type="SUPFAM" id="SSF56327">
    <property type="entry name" value="LDH C-terminal domain-like"/>
    <property type="match status" value="1"/>
</dbReference>
<feature type="binding site" evidence="8">
    <location>
        <begin position="124"/>
        <end position="127"/>
    </location>
    <ligand>
        <name>substrate</name>
    </ligand>
</feature>
<feature type="binding site" evidence="8">
    <location>
        <position position="18"/>
    </location>
    <ligand>
        <name>NAD(+)</name>
        <dbReference type="ChEBI" id="CHEBI:57540"/>
    </ligand>
</feature>
<evidence type="ECO:0000313" key="14">
    <source>
        <dbReference type="Proteomes" id="UP000321816"/>
    </source>
</evidence>
<keyword evidence="4 8" id="KW-0021">Allosteric enzyme</keyword>
<evidence type="ECO:0000256" key="5">
    <source>
        <dbReference type="ARBA" id="ARBA00023002"/>
    </source>
</evidence>
<dbReference type="GO" id="GO:0006096">
    <property type="term" value="P:glycolytic process"/>
    <property type="evidence" value="ECO:0007669"/>
    <property type="project" value="UniProtKB-UniRule"/>
</dbReference>
<dbReference type="PRINTS" id="PR00086">
    <property type="entry name" value="LLDHDRGNASE"/>
</dbReference>
<feature type="binding site" evidence="10">
    <location>
        <begin position="14"/>
        <end position="19"/>
    </location>
    <ligand>
        <name>NAD(+)</name>
        <dbReference type="ChEBI" id="CHEBI:57540"/>
    </ligand>
</feature>
<dbReference type="PROSITE" id="PS00064">
    <property type="entry name" value="L_LDH"/>
    <property type="match status" value="1"/>
</dbReference>
<dbReference type="NCBIfam" id="TIGR01771">
    <property type="entry name" value="L-LDH-NAD"/>
    <property type="match status" value="1"/>
</dbReference>
<dbReference type="HAMAP" id="MF_00488">
    <property type="entry name" value="Lactate_dehydrog"/>
    <property type="match status" value="1"/>
</dbReference>
<comment type="function">
    <text evidence="8">Catalyzes the conversion of lactate to pyruvate.</text>
</comment>
<dbReference type="PANTHER" id="PTHR43128">
    <property type="entry name" value="L-2-HYDROXYCARBOXYLATE DEHYDROGENASE (NAD(P)(+))"/>
    <property type="match status" value="1"/>
</dbReference>
<comment type="similarity">
    <text evidence="2 8">Belongs to the LDH/MDH superfamily. LDH family.</text>
</comment>
<keyword evidence="8" id="KW-0963">Cytoplasm</keyword>
<feature type="binding site" evidence="8">
    <location>
        <position position="92"/>
    </location>
    <ligand>
        <name>substrate</name>
    </ligand>
</feature>
<dbReference type="AlphaFoldDB" id="A0A5C7FGG9"/>
<dbReference type="PANTHER" id="PTHR43128:SF16">
    <property type="entry name" value="L-LACTATE DEHYDROGENASE"/>
    <property type="match status" value="1"/>
</dbReference>
<accession>A0A5C7FGG9</accession>
<dbReference type="GO" id="GO:0004459">
    <property type="term" value="F:L-lactate dehydrogenase (NAD+) activity"/>
    <property type="evidence" value="ECO:0007669"/>
    <property type="project" value="UniProtKB-UniRule"/>
</dbReference>
<dbReference type="EC" id="1.1.1.27" evidence="3 8"/>
<evidence type="ECO:0000256" key="2">
    <source>
        <dbReference type="ARBA" id="ARBA00006054"/>
    </source>
</evidence>
<dbReference type="NCBIfam" id="NF004863">
    <property type="entry name" value="PRK06223.1"/>
    <property type="match status" value="1"/>
</dbReference>
<feature type="binding site" evidence="8">
    <location>
        <position position="157"/>
    </location>
    <ligand>
        <name>beta-D-fructose 1,6-bisphosphate</name>
        <dbReference type="ChEBI" id="CHEBI:32966"/>
        <note>allosteric activator</note>
    </ligand>
</feature>
<dbReference type="Gene3D" id="3.90.110.10">
    <property type="entry name" value="Lactate dehydrogenase/glycoside hydrolase, family 4, C-terminal"/>
    <property type="match status" value="1"/>
</dbReference>
<evidence type="ECO:0000256" key="10">
    <source>
        <dbReference type="PIRSR" id="PIRSR000102-3"/>
    </source>
</evidence>
<keyword evidence="5 8" id="KW-0560">Oxidoreductase</keyword>
<feature type="binding site" evidence="8">
    <location>
        <begin position="152"/>
        <end position="155"/>
    </location>
    <ligand>
        <name>substrate</name>
    </ligand>
</feature>
<dbReference type="Gene3D" id="3.40.50.720">
    <property type="entry name" value="NAD(P)-binding Rossmann-like Domain"/>
    <property type="match status" value="1"/>
</dbReference>
<keyword evidence="8" id="KW-0597">Phosphoprotein</keyword>
<comment type="activity regulation">
    <text evidence="8">Allosterically activated by fructose 1,6-bisphosphate (FBP).</text>
</comment>
<reference evidence="13 14" key="1">
    <citation type="submission" date="2024-01" db="EMBL/GenBank/DDBJ databases">
        <title>Complete Genome Sequence of Alkalicoccus halolimnae BZ-SZ-XJ29T, a Moderately Halophilic Bacterium Isolated from a Salt Lake.</title>
        <authorList>
            <person name="Zhao B."/>
        </authorList>
    </citation>
    <scope>NUCLEOTIDE SEQUENCE [LARGE SCALE GENOMIC DNA]</scope>
    <source>
        <strain evidence="13 14">BZ-SZ-XJ29</strain>
    </source>
</reference>
<evidence type="ECO:0000256" key="6">
    <source>
        <dbReference type="ARBA" id="ARBA00023027"/>
    </source>
</evidence>
<proteinExistence type="inferred from homology"/>
<dbReference type="InterPro" id="IPR036291">
    <property type="entry name" value="NAD(P)-bd_dom_sf"/>
</dbReference>
<dbReference type="KEGG" id="ahal:FTX54_007240"/>
<dbReference type="PIRSF" id="PIRSF000102">
    <property type="entry name" value="Lac_mal_DH"/>
    <property type="match status" value="1"/>
</dbReference>
<feature type="binding site" evidence="8">
    <location>
        <position position="172"/>
    </location>
    <ligand>
        <name>beta-D-fructose 1,6-bisphosphate</name>
        <dbReference type="ChEBI" id="CHEBI:32966"/>
        <note>allosteric activator</note>
    </ligand>
</feature>
<feature type="binding site" evidence="8">
    <location>
        <position position="234"/>
    </location>
    <ligand>
        <name>substrate</name>
    </ligand>
</feature>
<feature type="binding site" evidence="8">
    <location>
        <begin position="83"/>
        <end position="84"/>
    </location>
    <ligand>
        <name>NAD(+)</name>
        <dbReference type="ChEBI" id="CHEBI:57540"/>
    </ligand>
</feature>
<dbReference type="FunFam" id="3.40.50.720:FF:000018">
    <property type="entry name" value="Malate dehydrogenase"/>
    <property type="match status" value="1"/>
</dbReference>
<evidence type="ECO:0000256" key="9">
    <source>
        <dbReference type="PIRSR" id="PIRSR000102-1"/>
    </source>
</evidence>
<keyword evidence="6 8" id="KW-0520">NAD</keyword>
<evidence type="ECO:0000256" key="8">
    <source>
        <dbReference type="HAMAP-Rule" id="MF_00488"/>
    </source>
</evidence>
<feature type="modified residue" description="Phosphotyrosine" evidence="8">
    <location>
        <position position="225"/>
    </location>
</feature>
<evidence type="ECO:0000313" key="13">
    <source>
        <dbReference type="EMBL" id="WWD81329.1"/>
    </source>
</evidence>
<dbReference type="RefSeq" id="WP_147802901.1">
    <property type="nucleotide sequence ID" value="NZ_CP144914.1"/>
</dbReference>
<gene>
    <name evidence="8" type="primary">ldh</name>
    <name evidence="13" type="ORF">FTX54_007240</name>
</gene>
<dbReference type="InterPro" id="IPR018177">
    <property type="entry name" value="L-lactate_DH_AS"/>
</dbReference>
<feature type="binding site" evidence="8">
    <location>
        <position position="147"/>
    </location>
    <ligand>
        <name>NAD(+)</name>
        <dbReference type="ChEBI" id="CHEBI:57540"/>
    </ligand>
</feature>
<evidence type="ECO:0000256" key="7">
    <source>
        <dbReference type="ARBA" id="ARBA00049258"/>
    </source>
</evidence>
<feature type="active site" description="Proton acceptor" evidence="8 9">
    <location>
        <position position="179"/>
    </location>
</feature>
<dbReference type="SUPFAM" id="SSF51735">
    <property type="entry name" value="NAD(P)-binding Rossmann-fold domains"/>
    <property type="match status" value="1"/>
</dbReference>
<dbReference type="InterPro" id="IPR015955">
    <property type="entry name" value="Lactate_DH/Glyco_Ohase_4_C"/>
</dbReference>
<evidence type="ECO:0000256" key="1">
    <source>
        <dbReference type="ARBA" id="ARBA00004843"/>
    </source>
</evidence>
<feature type="binding site" evidence="8">
    <location>
        <position position="44"/>
    </location>
    <ligand>
        <name>NAD(+)</name>
        <dbReference type="ChEBI" id="CHEBI:57540"/>
    </ligand>
</feature>
<dbReference type="Pfam" id="PF02866">
    <property type="entry name" value="Ldh_1_C"/>
    <property type="match status" value="1"/>
</dbReference>
<dbReference type="CDD" id="cd05291">
    <property type="entry name" value="HicDH_like"/>
    <property type="match status" value="1"/>
</dbReference>
<evidence type="ECO:0000259" key="11">
    <source>
        <dbReference type="Pfam" id="PF00056"/>
    </source>
</evidence>